<name>A0A1D1VUM5_RAMVA</name>
<evidence type="ECO:0000313" key="2">
    <source>
        <dbReference type="Proteomes" id="UP000186922"/>
    </source>
</evidence>
<keyword evidence="2" id="KW-1185">Reference proteome</keyword>
<dbReference type="AlphaFoldDB" id="A0A1D1VUM5"/>
<feature type="non-terminal residue" evidence="1">
    <location>
        <position position="1"/>
    </location>
</feature>
<gene>
    <name evidence="1" type="primary">RvY_12878-1</name>
    <name evidence="1" type="synonym">RvY_12878.1</name>
    <name evidence="1" type="ORF">RvY_12878</name>
</gene>
<proteinExistence type="predicted"/>
<dbReference type="EMBL" id="BDGG01000008">
    <property type="protein sequence ID" value="GAV02289.1"/>
    <property type="molecule type" value="Genomic_DNA"/>
</dbReference>
<protein>
    <submittedName>
        <fullName evidence="1">Uncharacterized protein</fullName>
    </submittedName>
</protein>
<comment type="caution">
    <text evidence="1">The sequence shown here is derived from an EMBL/GenBank/DDBJ whole genome shotgun (WGS) entry which is preliminary data.</text>
</comment>
<reference evidence="1 2" key="1">
    <citation type="journal article" date="2016" name="Nat. Commun.">
        <title>Extremotolerant tardigrade genome and improved radiotolerance of human cultured cells by tardigrade-unique protein.</title>
        <authorList>
            <person name="Hashimoto T."/>
            <person name="Horikawa D.D."/>
            <person name="Saito Y."/>
            <person name="Kuwahara H."/>
            <person name="Kozuka-Hata H."/>
            <person name="Shin-I T."/>
            <person name="Minakuchi Y."/>
            <person name="Ohishi K."/>
            <person name="Motoyama A."/>
            <person name="Aizu T."/>
            <person name="Enomoto A."/>
            <person name="Kondo K."/>
            <person name="Tanaka S."/>
            <person name="Hara Y."/>
            <person name="Koshikawa S."/>
            <person name="Sagara H."/>
            <person name="Miura T."/>
            <person name="Yokobori S."/>
            <person name="Miyagawa K."/>
            <person name="Suzuki Y."/>
            <person name="Kubo T."/>
            <person name="Oyama M."/>
            <person name="Kohara Y."/>
            <person name="Fujiyama A."/>
            <person name="Arakawa K."/>
            <person name="Katayama T."/>
            <person name="Toyoda A."/>
            <person name="Kunieda T."/>
        </authorList>
    </citation>
    <scope>NUCLEOTIDE SEQUENCE [LARGE SCALE GENOMIC DNA]</scope>
    <source>
        <strain evidence="1 2">YOKOZUNA-1</strain>
    </source>
</reference>
<organism evidence="1 2">
    <name type="scientific">Ramazzottius varieornatus</name>
    <name type="common">Water bear</name>
    <name type="synonym">Tardigrade</name>
    <dbReference type="NCBI Taxonomy" id="947166"/>
    <lineage>
        <taxon>Eukaryota</taxon>
        <taxon>Metazoa</taxon>
        <taxon>Ecdysozoa</taxon>
        <taxon>Tardigrada</taxon>
        <taxon>Eutardigrada</taxon>
        <taxon>Parachela</taxon>
        <taxon>Hypsibioidea</taxon>
        <taxon>Ramazzottiidae</taxon>
        <taxon>Ramazzottius</taxon>
    </lineage>
</organism>
<dbReference type="Proteomes" id="UP000186922">
    <property type="component" value="Unassembled WGS sequence"/>
</dbReference>
<accession>A0A1D1VUM5</accession>
<sequence>TPCSFPVLPKSQTTFCMWITIPVVMLHRFVLDVDICVGRRSMRDWRRSSMMASIRSMSRMMQMVHGRLLMRRRHHASFRSPWITAILHHFMATGGTWRSLLEKLVLLKVRMAARDHSSSVQSRYSSMMVHLSDLLLLPFRNSTLDDKEVHRLLNHSPHDSAATSENGE</sequence>
<evidence type="ECO:0000313" key="1">
    <source>
        <dbReference type="EMBL" id="GAV02289.1"/>
    </source>
</evidence>